<feature type="transmembrane region" description="Helical" evidence="2">
    <location>
        <begin position="119"/>
        <end position="142"/>
    </location>
</feature>
<evidence type="ECO:0000313" key="3">
    <source>
        <dbReference type="EMBL" id="MBA2113161.1"/>
    </source>
</evidence>
<dbReference type="Proteomes" id="UP000551616">
    <property type="component" value="Unassembled WGS sequence"/>
</dbReference>
<sequence length="241" mass="26612">MPISFHCETCRRSICVPDGSEGKKTRCPECYSIVRIPFSGNASLFMPEGPLDTIDEQDDPLGITDPENVRPPTPQQQLQANNPFATTSQVSARADQAEPVELPFPGVSPKKFKRYCFELRLCVTVVMVCCLLALVLVAIGVADTLIGYYEKGGDPTVIYAGISFVPVIILHLGTLLCLNEARRMGNLRLAWIGLALSLFPFANYSVCLVFPALFTFWAMYSLNRDEITLSFQSVKPKPTPD</sequence>
<comment type="caution">
    <text evidence="3">The sequence shown here is derived from an EMBL/GenBank/DDBJ whole genome shotgun (WGS) entry which is preliminary data.</text>
</comment>
<feature type="region of interest" description="Disordered" evidence="1">
    <location>
        <begin position="55"/>
        <end position="81"/>
    </location>
</feature>
<reference evidence="3 4" key="1">
    <citation type="submission" date="2020-05" db="EMBL/GenBank/DDBJ databases">
        <title>Bremerella alba sp. nov., a novel planctomycete isolated from the surface of the macroalga Fucus spiralis.</title>
        <authorList>
            <person name="Godinho O."/>
            <person name="Botelho R."/>
            <person name="Albuquerque L."/>
            <person name="Wiegand S."/>
            <person name="Da Costa M.S."/>
            <person name="Lobo-Da-Cunha A."/>
            <person name="Jogler C."/>
            <person name="Lage O.M."/>
        </authorList>
    </citation>
    <scope>NUCLEOTIDE SEQUENCE [LARGE SCALE GENOMIC DNA]</scope>
    <source>
        <strain evidence="3 4">FF15</strain>
    </source>
</reference>
<feature type="transmembrane region" description="Helical" evidence="2">
    <location>
        <begin position="157"/>
        <end position="178"/>
    </location>
</feature>
<keyword evidence="4" id="KW-1185">Reference proteome</keyword>
<feature type="transmembrane region" description="Helical" evidence="2">
    <location>
        <begin position="190"/>
        <end position="220"/>
    </location>
</feature>
<name>A0A7V8V1I0_9BACT</name>
<evidence type="ECO:0000256" key="2">
    <source>
        <dbReference type="SAM" id="Phobius"/>
    </source>
</evidence>
<dbReference type="EMBL" id="JABRWO010000001">
    <property type="protein sequence ID" value="MBA2113161.1"/>
    <property type="molecule type" value="Genomic_DNA"/>
</dbReference>
<evidence type="ECO:0000313" key="4">
    <source>
        <dbReference type="Proteomes" id="UP000551616"/>
    </source>
</evidence>
<organism evidence="3 4">
    <name type="scientific">Bremerella alba</name>
    <dbReference type="NCBI Taxonomy" id="980252"/>
    <lineage>
        <taxon>Bacteria</taxon>
        <taxon>Pseudomonadati</taxon>
        <taxon>Planctomycetota</taxon>
        <taxon>Planctomycetia</taxon>
        <taxon>Pirellulales</taxon>
        <taxon>Pirellulaceae</taxon>
        <taxon>Bremerella</taxon>
    </lineage>
</organism>
<keyword evidence="2" id="KW-0812">Transmembrane</keyword>
<dbReference type="AlphaFoldDB" id="A0A7V8V1I0"/>
<gene>
    <name evidence="3" type="ORF">HOV93_03090</name>
</gene>
<keyword evidence="2" id="KW-1133">Transmembrane helix</keyword>
<proteinExistence type="predicted"/>
<evidence type="ECO:0000256" key="1">
    <source>
        <dbReference type="SAM" id="MobiDB-lite"/>
    </source>
</evidence>
<protein>
    <submittedName>
        <fullName evidence="3">Uncharacterized protein</fullName>
    </submittedName>
</protein>
<accession>A0A7V8V1I0</accession>
<keyword evidence="2" id="KW-0472">Membrane</keyword>
<dbReference type="RefSeq" id="WP_207394673.1">
    <property type="nucleotide sequence ID" value="NZ_JABRWO010000001.1"/>
</dbReference>